<dbReference type="AlphaFoldDB" id="A0AAW5SQJ6"/>
<comment type="caution">
    <text evidence="2">The sequence shown here is derived from an EMBL/GenBank/DDBJ whole genome shotgun (WGS) entry which is preliminary data.</text>
</comment>
<sequence>MALEGRLEAALAFEAPYVIDRLVRDRVVASRESAEQLFTEAKKYLVLCAATPDKAFDMCSAMVDEAWHAFVLFTTEYTDYGQRYFGRYVHHAPAGERGGPETTLLDGRPQETASFDDFCRRYEELFGHPLPAIWYDSDNVAPCTRVINDMAQTLTVTTENHTIHIMNSTGDTVLSVDEMASEAVEFIVDTHAFYVRELPGDLTAAEKAGVIEPLVRLGVLRLAP</sequence>
<protein>
    <submittedName>
        <fullName evidence="2">Uncharacterized protein</fullName>
    </submittedName>
</protein>
<name>A0AAW5SQJ6_MYCNV</name>
<dbReference type="EMBL" id="JACKTI010000067">
    <property type="protein sequence ID" value="MCV7026549.1"/>
    <property type="molecule type" value="Genomic_DNA"/>
</dbReference>
<evidence type="ECO:0000313" key="2">
    <source>
        <dbReference type="EMBL" id="MCV7026549.1"/>
    </source>
</evidence>
<reference evidence="2" key="3">
    <citation type="journal article" date="2022" name="BMC Genomics">
        <title>Comparative genome analysis of mycobacteria focusing on tRNA and non-coding RNA.</title>
        <authorList>
            <person name="Behra P.R.K."/>
            <person name="Pettersson B.M.F."/>
            <person name="Ramesh M."/>
            <person name="Das S."/>
            <person name="Dasgupta S."/>
            <person name="Kirsebom L.A."/>
        </authorList>
    </citation>
    <scope>NUCLEOTIDE SEQUENCE</scope>
    <source>
        <strain evidence="2">DSM 44203</strain>
    </source>
</reference>
<reference evidence="1 3" key="1">
    <citation type="journal article" date="2016" name="Genome Announc.">
        <title>Draft Genome Sequences of Five Rapidly Growing Mycobacterium Species, M. thermoresistibile, M. fortuitum subsp. acetamidolyticum, M. canariasense, M. brisbanense, and M. novocastrense.</title>
        <authorList>
            <person name="Katahira K."/>
            <person name="Ogura Y."/>
            <person name="Gotoh Y."/>
            <person name="Hayashi T."/>
        </authorList>
    </citation>
    <scope>NUCLEOTIDE SEQUENCE [LARGE SCALE GENOMIC DNA]</scope>
    <source>
        <strain evidence="1 3">JCM18114</strain>
    </source>
</reference>
<keyword evidence="3" id="KW-1185">Reference proteome</keyword>
<dbReference type="EMBL" id="BCTA01000030">
    <property type="protein sequence ID" value="GAT09416.1"/>
    <property type="molecule type" value="Genomic_DNA"/>
</dbReference>
<accession>A0AAW5SQJ6</accession>
<evidence type="ECO:0000313" key="1">
    <source>
        <dbReference type="EMBL" id="GAT09416.1"/>
    </source>
</evidence>
<dbReference type="Proteomes" id="UP001207528">
    <property type="component" value="Unassembled WGS sequence"/>
</dbReference>
<dbReference type="RefSeq" id="WP_131808546.1">
    <property type="nucleotide sequence ID" value="NZ_BCTA01000030.1"/>
</dbReference>
<organism evidence="2 4">
    <name type="scientific">Mycolicibacterium novocastrense</name>
    <name type="common">Mycobacterium novocastrense</name>
    <dbReference type="NCBI Taxonomy" id="59813"/>
    <lineage>
        <taxon>Bacteria</taxon>
        <taxon>Bacillati</taxon>
        <taxon>Actinomycetota</taxon>
        <taxon>Actinomycetes</taxon>
        <taxon>Mycobacteriales</taxon>
        <taxon>Mycobacteriaceae</taxon>
        <taxon>Mycolicibacterium</taxon>
    </lineage>
</organism>
<evidence type="ECO:0000313" key="3">
    <source>
        <dbReference type="Proteomes" id="UP000069773"/>
    </source>
</evidence>
<reference evidence="2" key="2">
    <citation type="submission" date="2020-07" db="EMBL/GenBank/DDBJ databases">
        <authorList>
            <person name="Pettersson B.M.F."/>
            <person name="Behra P.R.K."/>
            <person name="Ramesh M."/>
            <person name="Das S."/>
            <person name="Dasgupta S."/>
            <person name="Kirsebom L.A."/>
        </authorList>
    </citation>
    <scope>NUCLEOTIDE SEQUENCE</scope>
    <source>
        <strain evidence="2">DSM 44203</strain>
    </source>
</reference>
<gene>
    <name evidence="2" type="ORF">H7I77_24860</name>
    <name evidence="1" type="ORF">RMCN_2549</name>
</gene>
<evidence type="ECO:0000313" key="4">
    <source>
        <dbReference type="Proteomes" id="UP001207528"/>
    </source>
</evidence>
<proteinExistence type="predicted"/>
<dbReference type="Proteomes" id="UP000069773">
    <property type="component" value="Unassembled WGS sequence"/>
</dbReference>